<feature type="domain" description="GST C-terminal" evidence="2">
    <location>
        <begin position="86"/>
        <end position="207"/>
    </location>
</feature>
<dbReference type="Proteomes" id="UP000321039">
    <property type="component" value="Unassembled WGS sequence"/>
</dbReference>
<dbReference type="InterPro" id="IPR040079">
    <property type="entry name" value="Glutathione_S-Trfase"/>
</dbReference>
<dbReference type="SFLD" id="SFLDG00358">
    <property type="entry name" value="Main_(cytGST)"/>
    <property type="match status" value="1"/>
</dbReference>
<evidence type="ECO:0000259" key="2">
    <source>
        <dbReference type="PROSITE" id="PS50405"/>
    </source>
</evidence>
<dbReference type="CDD" id="cd03051">
    <property type="entry name" value="GST_N_GTT2_like"/>
    <property type="match status" value="1"/>
</dbReference>
<dbReference type="SUPFAM" id="SSF47616">
    <property type="entry name" value="GST C-terminal domain-like"/>
    <property type="match status" value="1"/>
</dbReference>
<evidence type="ECO:0000313" key="3">
    <source>
        <dbReference type="EMBL" id="TXS94217.1"/>
    </source>
</evidence>
<dbReference type="PROSITE" id="PS50405">
    <property type="entry name" value="GST_CTER"/>
    <property type="match status" value="1"/>
</dbReference>
<keyword evidence="4" id="KW-1185">Reference proteome</keyword>
<dbReference type="GO" id="GO:0016740">
    <property type="term" value="F:transferase activity"/>
    <property type="evidence" value="ECO:0007669"/>
    <property type="project" value="UniProtKB-KW"/>
</dbReference>
<name>A0A5C9A3L8_9GAMM</name>
<dbReference type="SUPFAM" id="SSF52833">
    <property type="entry name" value="Thioredoxin-like"/>
    <property type="match status" value="1"/>
</dbReference>
<dbReference type="InterPro" id="IPR036282">
    <property type="entry name" value="Glutathione-S-Trfase_C_sf"/>
</dbReference>
<dbReference type="InterPro" id="IPR004045">
    <property type="entry name" value="Glutathione_S-Trfase_N"/>
</dbReference>
<accession>A0A5C9A3L8</accession>
<dbReference type="PROSITE" id="PS50404">
    <property type="entry name" value="GST_NTER"/>
    <property type="match status" value="1"/>
</dbReference>
<dbReference type="AlphaFoldDB" id="A0A5C9A3L8"/>
<dbReference type="PANTHER" id="PTHR44051">
    <property type="entry name" value="GLUTATHIONE S-TRANSFERASE-RELATED"/>
    <property type="match status" value="1"/>
</dbReference>
<dbReference type="InterPro" id="IPR010987">
    <property type="entry name" value="Glutathione-S-Trfase_C-like"/>
</dbReference>
<dbReference type="PANTHER" id="PTHR44051:SF8">
    <property type="entry name" value="GLUTATHIONE S-TRANSFERASE GSTA"/>
    <property type="match status" value="1"/>
</dbReference>
<dbReference type="Gene3D" id="1.20.1050.10">
    <property type="match status" value="1"/>
</dbReference>
<gene>
    <name evidence="3" type="ORF">FV139_11525</name>
</gene>
<dbReference type="Gene3D" id="3.40.30.10">
    <property type="entry name" value="Glutaredoxin"/>
    <property type="match status" value="1"/>
</dbReference>
<dbReference type="RefSeq" id="WP_148068559.1">
    <property type="nucleotide sequence ID" value="NZ_VRZA01000003.1"/>
</dbReference>
<dbReference type="Pfam" id="PF13410">
    <property type="entry name" value="GST_C_2"/>
    <property type="match status" value="1"/>
</dbReference>
<reference evidence="3 4" key="1">
    <citation type="submission" date="2019-08" db="EMBL/GenBank/DDBJ databases">
        <title>Parahaliea maris sp. nov., isolated from the surface seawater.</title>
        <authorList>
            <person name="Liu Y."/>
        </authorList>
    </citation>
    <scope>NUCLEOTIDE SEQUENCE [LARGE SCALE GENOMIC DNA]</scope>
    <source>
        <strain evidence="3 4">HSLHS9</strain>
    </source>
</reference>
<sequence length="207" mass="22803">MKLYTYDPAPNPKRLQLFINYKGIDIETEQVDLMKLEQFKDEFRAVNPVATVPTLVTDEGVVLAEVIGACVYLEEKFPDKPLLGTTALEKAQVISWDHQIFNTCLTAVAEILRNGNPNFAGRALPGGLDIPQIPELVERGKLRLAPAFRAIDAALADSPFLVGDSVTLADIDLLVCTEFCGWVKESVPEDCANIHAWLPRAREALGL</sequence>
<keyword evidence="3" id="KW-0808">Transferase</keyword>
<evidence type="ECO:0000259" key="1">
    <source>
        <dbReference type="PROSITE" id="PS50404"/>
    </source>
</evidence>
<evidence type="ECO:0000313" key="4">
    <source>
        <dbReference type="Proteomes" id="UP000321039"/>
    </source>
</evidence>
<dbReference type="Pfam" id="PF13409">
    <property type="entry name" value="GST_N_2"/>
    <property type="match status" value="1"/>
</dbReference>
<protein>
    <submittedName>
        <fullName evidence="3">Glutathione S-transferase family protein</fullName>
    </submittedName>
</protein>
<proteinExistence type="predicted"/>
<dbReference type="EMBL" id="VRZA01000003">
    <property type="protein sequence ID" value="TXS94217.1"/>
    <property type="molecule type" value="Genomic_DNA"/>
</dbReference>
<dbReference type="InterPro" id="IPR034345">
    <property type="entry name" value="Gtt2-like_N"/>
</dbReference>
<organism evidence="3 4">
    <name type="scientific">Parahaliea maris</name>
    <dbReference type="NCBI Taxonomy" id="2716870"/>
    <lineage>
        <taxon>Bacteria</taxon>
        <taxon>Pseudomonadati</taxon>
        <taxon>Pseudomonadota</taxon>
        <taxon>Gammaproteobacteria</taxon>
        <taxon>Cellvibrionales</taxon>
        <taxon>Halieaceae</taxon>
        <taxon>Parahaliea</taxon>
    </lineage>
</organism>
<comment type="caution">
    <text evidence="3">The sequence shown here is derived from an EMBL/GenBank/DDBJ whole genome shotgun (WGS) entry which is preliminary data.</text>
</comment>
<dbReference type="SFLD" id="SFLDS00019">
    <property type="entry name" value="Glutathione_Transferase_(cytos"/>
    <property type="match status" value="1"/>
</dbReference>
<dbReference type="InterPro" id="IPR036249">
    <property type="entry name" value="Thioredoxin-like_sf"/>
</dbReference>
<feature type="domain" description="GST N-terminal" evidence="1">
    <location>
        <begin position="1"/>
        <end position="81"/>
    </location>
</feature>